<dbReference type="InterPro" id="IPR036875">
    <property type="entry name" value="Znf_CCHC_sf"/>
</dbReference>
<comment type="caution">
    <text evidence="3">The sequence shown here is derived from an EMBL/GenBank/DDBJ whole genome shotgun (WGS) entry which is preliminary data.</text>
</comment>
<feature type="domain" description="CCHC-type" evidence="2">
    <location>
        <begin position="262"/>
        <end position="279"/>
    </location>
</feature>
<name>A0A4Y2CUW9_ARAVE</name>
<proteinExistence type="predicted"/>
<gene>
    <name evidence="3" type="ORF">AVEN_75121_1</name>
</gene>
<dbReference type="Gene3D" id="4.10.60.10">
    <property type="entry name" value="Zinc finger, CCHC-type"/>
    <property type="match status" value="1"/>
</dbReference>
<dbReference type="Proteomes" id="UP000499080">
    <property type="component" value="Unassembled WGS sequence"/>
</dbReference>
<dbReference type="SUPFAM" id="SSF57756">
    <property type="entry name" value="Retrovirus zinc finger-like domains"/>
    <property type="match status" value="1"/>
</dbReference>
<dbReference type="OrthoDB" id="6431089at2759"/>
<evidence type="ECO:0000313" key="4">
    <source>
        <dbReference type="Proteomes" id="UP000499080"/>
    </source>
</evidence>
<dbReference type="InterPro" id="IPR001878">
    <property type="entry name" value="Znf_CCHC"/>
</dbReference>
<keyword evidence="1" id="KW-0479">Metal-binding</keyword>
<keyword evidence="1" id="KW-0862">Zinc</keyword>
<reference evidence="3 4" key="1">
    <citation type="journal article" date="2019" name="Sci. Rep.">
        <title>Orb-weaving spider Araneus ventricosus genome elucidates the spidroin gene catalogue.</title>
        <authorList>
            <person name="Kono N."/>
            <person name="Nakamura H."/>
            <person name="Ohtoshi R."/>
            <person name="Moran D.A.P."/>
            <person name="Shinohara A."/>
            <person name="Yoshida Y."/>
            <person name="Fujiwara M."/>
            <person name="Mori M."/>
            <person name="Tomita M."/>
            <person name="Arakawa K."/>
        </authorList>
    </citation>
    <scope>NUCLEOTIDE SEQUENCE [LARGE SCALE GENOMIC DNA]</scope>
</reference>
<dbReference type="GO" id="GO:0003676">
    <property type="term" value="F:nucleic acid binding"/>
    <property type="evidence" value="ECO:0007669"/>
    <property type="project" value="InterPro"/>
</dbReference>
<sequence>MDINSLTSDDIMSELFKILDSKVRSKPRLTDEQRLLAKKLLQALPSAISSSCPISTTSASAPLITSQHQEDNAYPRTYAEVAKGEGNNSHTILLYPAVPDPNDSTAGNRIPETKSVRELLSSKLNSTNEKIKIKSYRRIKNKGLAVDCENDEEIQKLIDKIQKSDELKEKIVHKEPKKRRPRCIIYNIPKDTTEQEVIDTIELATECDRNSIEFPLKLKGRKEGYQHWVVDLPTPAFFTLEAAGKLVMNWSIYRIKEFFSVRRCFSCQSFGHLQRNCKSKRKFCAYCSKNHDTRDCTSSYPVCINCDESNDKDGTDHDIRHSADDHNCPSYKKEIFFYQKSVNY</sequence>
<keyword evidence="4" id="KW-1185">Reference proteome</keyword>
<dbReference type="PROSITE" id="PS50158">
    <property type="entry name" value="ZF_CCHC"/>
    <property type="match status" value="1"/>
</dbReference>
<keyword evidence="1" id="KW-0863">Zinc-finger</keyword>
<dbReference type="GO" id="GO:0008270">
    <property type="term" value="F:zinc ion binding"/>
    <property type="evidence" value="ECO:0007669"/>
    <property type="project" value="UniProtKB-KW"/>
</dbReference>
<evidence type="ECO:0000256" key="1">
    <source>
        <dbReference type="PROSITE-ProRule" id="PRU00047"/>
    </source>
</evidence>
<dbReference type="EMBL" id="BGPR01164532">
    <property type="protein sequence ID" value="GBM08163.1"/>
    <property type="molecule type" value="Genomic_DNA"/>
</dbReference>
<organism evidence="3 4">
    <name type="scientific">Araneus ventricosus</name>
    <name type="common">Orbweaver spider</name>
    <name type="synonym">Epeira ventricosa</name>
    <dbReference type="NCBI Taxonomy" id="182803"/>
    <lineage>
        <taxon>Eukaryota</taxon>
        <taxon>Metazoa</taxon>
        <taxon>Ecdysozoa</taxon>
        <taxon>Arthropoda</taxon>
        <taxon>Chelicerata</taxon>
        <taxon>Arachnida</taxon>
        <taxon>Araneae</taxon>
        <taxon>Araneomorphae</taxon>
        <taxon>Entelegynae</taxon>
        <taxon>Araneoidea</taxon>
        <taxon>Araneidae</taxon>
        <taxon>Araneus</taxon>
    </lineage>
</organism>
<evidence type="ECO:0000259" key="2">
    <source>
        <dbReference type="PROSITE" id="PS50158"/>
    </source>
</evidence>
<dbReference type="AlphaFoldDB" id="A0A4Y2CUW9"/>
<dbReference type="SMART" id="SM00343">
    <property type="entry name" value="ZnF_C2HC"/>
    <property type="match status" value="1"/>
</dbReference>
<evidence type="ECO:0000313" key="3">
    <source>
        <dbReference type="EMBL" id="GBM08163.1"/>
    </source>
</evidence>
<accession>A0A4Y2CUW9</accession>
<protein>
    <recommendedName>
        <fullName evidence="2">CCHC-type domain-containing protein</fullName>
    </recommendedName>
</protein>